<dbReference type="Proteomes" id="UP001163846">
    <property type="component" value="Unassembled WGS sequence"/>
</dbReference>
<evidence type="ECO:0000256" key="2">
    <source>
        <dbReference type="ARBA" id="ARBA00022527"/>
    </source>
</evidence>
<keyword evidence="5 10" id="KW-0547">Nucleotide-binding</keyword>
<dbReference type="GO" id="GO:0005524">
    <property type="term" value="F:ATP binding"/>
    <property type="evidence" value="ECO:0007669"/>
    <property type="project" value="UniProtKB-UniRule"/>
</dbReference>
<evidence type="ECO:0000256" key="6">
    <source>
        <dbReference type="ARBA" id="ARBA00022777"/>
    </source>
</evidence>
<feature type="region of interest" description="Disordered" evidence="11">
    <location>
        <begin position="593"/>
        <end position="653"/>
    </location>
</feature>
<dbReference type="SMART" id="SM00220">
    <property type="entry name" value="S_TKc"/>
    <property type="match status" value="1"/>
</dbReference>
<comment type="catalytic activity">
    <reaction evidence="9">
        <text>L-seryl-[protein] + ATP = O-phospho-L-seryl-[protein] + ADP + H(+)</text>
        <dbReference type="Rhea" id="RHEA:17989"/>
        <dbReference type="Rhea" id="RHEA-COMP:9863"/>
        <dbReference type="Rhea" id="RHEA-COMP:11604"/>
        <dbReference type="ChEBI" id="CHEBI:15378"/>
        <dbReference type="ChEBI" id="CHEBI:29999"/>
        <dbReference type="ChEBI" id="CHEBI:30616"/>
        <dbReference type="ChEBI" id="CHEBI:83421"/>
        <dbReference type="ChEBI" id="CHEBI:456216"/>
        <dbReference type="EC" id="2.7.11.1"/>
    </reaction>
</comment>
<dbReference type="InterPro" id="IPR017441">
    <property type="entry name" value="Protein_kinase_ATP_BS"/>
</dbReference>
<dbReference type="GO" id="GO:0004674">
    <property type="term" value="F:protein serine/threonine kinase activity"/>
    <property type="evidence" value="ECO:0007669"/>
    <property type="project" value="UniProtKB-KW"/>
</dbReference>
<keyword evidence="7 10" id="KW-0067">ATP-binding</keyword>
<sequence length="1245" mass="136234">MSKIHGHKHTGSLSQNQKAHLANAYNELGKELSSQKMRVIGNYTLGRVIGEGAYGKVRIGTHRLTSTRVAIKQIPKSMSASLTREIHHHRQLHHPHITQMYEVIATESSIWIVTELCSGGELFDYLTEKGRLTEDETRFLFGQLCLAVAYLHEKGIVHRDLKLENVLLDERCRVKLGDFGFTREFERGVLMDTYCGTTGYASPEMLQGKKYLGAEVDIWSLGVILYVLLTGMLPFDDDDEQIMRDKVILGEFEDPEWLSEDARDLIQNILQKEPSQRLTIPQILEHPWFTSNKPDYPDNISTEGSRSRAKSPLTHDFTDLALSSEASTTDSGASSHPESGTSAPTTPDHSDHELLEGNKLTSTFHPNPSETTIRKNIDNEPKPTLFHPETVTEESQDENAGLEIPIILQRQRTNSSGRSAAPPVHNVRTPARTKRRSVSSTLSDPDNEFKSNGTENNSTLPSPQKDNDFNFASLLVTPAPIIFSTPLERELLNVMSLLGFDLGQIVYSVLNDACDSAGAVWWMLKRKAEKKLLEEGTDSLFSGVGADGTLSPSVDEHLGKYRPSQKKTHNMGIQTETVLQLDLYRNTPQLALVPATPTFPPRPSTPPAPSSPSPSRSPMLTPSSSVVIDAVKSHPATPGSNNGSKGRKNRAGSVSIMQRATTALEAAGLVRKKSTEAVRDEREKDKDKEREFERKIERKMTAGLIEERPRSSHGSTSSWKSPPPKLPKDPSTPPPSEMHHSQPHIDSPWVLADSRDSPPSQSISNPRHISPIPSNTHGDVDPFSSPETTGANNNSVSKSSTSSHRNRANLLTAFRLWFQEDRRGKRKENRGGSTLLRTGGGSGQGYSTANVKRRTSSGNSANQVTGRRGGRRNQRPSISSRRSSSVNSRTSVTSVQMVLLDSPQVVGRRSFGSHTPNSDRADLVPNSSRPSSIRSFSTQQRHRKSPSVSSTGSVHYRATSPMQSRYHRRGGSGSSTTTRVVRQPKTPSHSSRPTHMRSNSATSSIHSPQSSRPTSIIEYNSDYEGGGGLVRTSSPYKSRRSFEDSTPRRSTTSTFVAQKRQGPFSSPLHGHGFNGTVGRSSWKKAWGLEPPGWRTRGAQAVEVLTISPSEGTSLRDVFSGPGRLSLSLGDESDWVDEDDDIPYAAGLGQMTLIGAGAGSSGTNGSGTSLNGETTVLLGPAPRRPSTNSGKRGNKGHKASSGERTSPVTTDAYEVPESRGGRRQLPAGRSSGPAFKQIMEEDEEEE</sequence>
<feature type="compositionally biased region" description="Polar residues" evidence="11">
    <location>
        <begin position="985"/>
        <end position="1018"/>
    </location>
</feature>
<dbReference type="EMBL" id="MU806541">
    <property type="protein sequence ID" value="KAJ3834373.1"/>
    <property type="molecule type" value="Genomic_DNA"/>
</dbReference>
<protein>
    <recommendedName>
        <fullName evidence="1">non-specific serine/threonine protein kinase</fullName>
        <ecNumber evidence="1">2.7.11.1</ecNumber>
    </recommendedName>
</protein>
<feature type="domain" description="Protein kinase" evidence="12">
    <location>
        <begin position="43"/>
        <end position="289"/>
    </location>
</feature>
<feature type="compositionally biased region" description="Pro residues" evidence="11">
    <location>
        <begin position="597"/>
        <end position="612"/>
    </location>
</feature>
<feature type="compositionally biased region" description="Basic and acidic residues" evidence="11">
    <location>
        <begin position="673"/>
        <end position="710"/>
    </location>
</feature>
<dbReference type="SUPFAM" id="SSF56112">
    <property type="entry name" value="Protein kinase-like (PK-like)"/>
    <property type="match status" value="1"/>
</dbReference>
<keyword evidence="4" id="KW-0808">Transferase</keyword>
<evidence type="ECO:0000313" key="13">
    <source>
        <dbReference type="EMBL" id="KAJ3834373.1"/>
    </source>
</evidence>
<reference evidence="13" key="1">
    <citation type="submission" date="2022-08" db="EMBL/GenBank/DDBJ databases">
        <authorList>
            <consortium name="DOE Joint Genome Institute"/>
            <person name="Min B."/>
            <person name="Riley R."/>
            <person name="Sierra-Patev S."/>
            <person name="Naranjo-Ortiz M."/>
            <person name="Looney B."/>
            <person name="Konkel Z."/>
            <person name="Slot J.C."/>
            <person name="Sakamoto Y."/>
            <person name="Steenwyk J.L."/>
            <person name="Rokas A."/>
            <person name="Carro J."/>
            <person name="Camarero S."/>
            <person name="Ferreira P."/>
            <person name="Molpeceres G."/>
            <person name="Ruiz-Duenas F.J."/>
            <person name="Serrano A."/>
            <person name="Henrissat B."/>
            <person name="Drula E."/>
            <person name="Hughes K.W."/>
            <person name="Mata J.L."/>
            <person name="Ishikawa N.K."/>
            <person name="Vargas-Isla R."/>
            <person name="Ushijima S."/>
            <person name="Smith C.A."/>
            <person name="Ahrendt S."/>
            <person name="Andreopoulos W."/>
            <person name="He G."/>
            <person name="Labutti K."/>
            <person name="Lipzen A."/>
            <person name="Ng V."/>
            <person name="Sandor L."/>
            <person name="Barry K."/>
            <person name="Martinez A.T."/>
            <person name="Xiao Y."/>
            <person name="Gibbons J.G."/>
            <person name="Terashima K."/>
            <person name="Hibbett D.S."/>
            <person name="Grigoriev I.V."/>
        </authorList>
    </citation>
    <scope>NUCLEOTIDE SEQUENCE</scope>
    <source>
        <strain evidence="13">TFB9207</strain>
    </source>
</reference>
<feature type="region of interest" description="Disordered" evidence="11">
    <location>
        <begin position="823"/>
        <end position="895"/>
    </location>
</feature>
<feature type="binding site" evidence="10">
    <location>
        <position position="72"/>
    </location>
    <ligand>
        <name>ATP</name>
        <dbReference type="ChEBI" id="CHEBI:30616"/>
    </ligand>
</feature>
<keyword evidence="14" id="KW-1185">Reference proteome</keyword>
<evidence type="ECO:0000259" key="12">
    <source>
        <dbReference type="PROSITE" id="PS50011"/>
    </source>
</evidence>
<dbReference type="PROSITE" id="PS00108">
    <property type="entry name" value="PROTEIN_KINASE_ST"/>
    <property type="match status" value="1"/>
</dbReference>
<evidence type="ECO:0000256" key="7">
    <source>
        <dbReference type="ARBA" id="ARBA00022840"/>
    </source>
</evidence>
<feature type="compositionally biased region" description="Polar residues" evidence="11">
    <location>
        <begin position="359"/>
        <end position="371"/>
    </location>
</feature>
<dbReference type="CDD" id="cd14003">
    <property type="entry name" value="STKc_AMPK-like"/>
    <property type="match status" value="1"/>
</dbReference>
<evidence type="ECO:0000256" key="10">
    <source>
        <dbReference type="PROSITE-ProRule" id="PRU10141"/>
    </source>
</evidence>
<feature type="compositionally biased region" description="Polar residues" evidence="11">
    <location>
        <begin position="324"/>
        <end position="347"/>
    </location>
</feature>
<comment type="catalytic activity">
    <reaction evidence="8">
        <text>L-threonyl-[protein] + ATP = O-phospho-L-threonyl-[protein] + ADP + H(+)</text>
        <dbReference type="Rhea" id="RHEA:46608"/>
        <dbReference type="Rhea" id="RHEA-COMP:11060"/>
        <dbReference type="Rhea" id="RHEA-COMP:11605"/>
        <dbReference type="ChEBI" id="CHEBI:15378"/>
        <dbReference type="ChEBI" id="CHEBI:30013"/>
        <dbReference type="ChEBI" id="CHEBI:30616"/>
        <dbReference type="ChEBI" id="CHEBI:61977"/>
        <dbReference type="ChEBI" id="CHEBI:456216"/>
        <dbReference type="EC" id="2.7.11.1"/>
    </reaction>
</comment>
<keyword evidence="6" id="KW-0418">Kinase</keyword>
<feature type="compositionally biased region" description="Polar residues" evidence="11">
    <location>
        <begin position="438"/>
        <end position="464"/>
    </location>
</feature>
<feature type="compositionally biased region" description="Pro residues" evidence="11">
    <location>
        <begin position="721"/>
        <end position="736"/>
    </location>
</feature>
<feature type="compositionally biased region" description="Low complexity" evidence="11">
    <location>
        <begin position="1165"/>
        <end position="1174"/>
    </location>
</feature>
<keyword evidence="2" id="KW-0723">Serine/threonine-protein kinase</keyword>
<dbReference type="PANTHER" id="PTHR24346:SF110">
    <property type="entry name" value="NON-SPECIFIC SERINE_THREONINE PROTEIN KINASE"/>
    <property type="match status" value="1"/>
</dbReference>
<accession>A0AA38P1I5</accession>
<dbReference type="InterPro" id="IPR000719">
    <property type="entry name" value="Prot_kinase_dom"/>
</dbReference>
<evidence type="ECO:0000256" key="3">
    <source>
        <dbReference type="ARBA" id="ARBA00022553"/>
    </source>
</evidence>
<dbReference type="GO" id="GO:0005737">
    <property type="term" value="C:cytoplasm"/>
    <property type="evidence" value="ECO:0007669"/>
    <property type="project" value="TreeGrafter"/>
</dbReference>
<organism evidence="13 14">
    <name type="scientific">Lentinula raphanica</name>
    <dbReference type="NCBI Taxonomy" id="153919"/>
    <lineage>
        <taxon>Eukaryota</taxon>
        <taxon>Fungi</taxon>
        <taxon>Dikarya</taxon>
        <taxon>Basidiomycota</taxon>
        <taxon>Agaricomycotina</taxon>
        <taxon>Agaricomycetes</taxon>
        <taxon>Agaricomycetidae</taxon>
        <taxon>Agaricales</taxon>
        <taxon>Marasmiineae</taxon>
        <taxon>Omphalotaceae</taxon>
        <taxon>Lentinula</taxon>
    </lineage>
</organism>
<feature type="compositionally biased region" description="Polar residues" evidence="11">
    <location>
        <begin position="845"/>
        <end position="865"/>
    </location>
</feature>
<dbReference type="Pfam" id="PF00069">
    <property type="entry name" value="Pkinase"/>
    <property type="match status" value="1"/>
</dbReference>
<feature type="compositionally biased region" description="Polar residues" evidence="11">
    <location>
        <begin position="757"/>
        <end position="777"/>
    </location>
</feature>
<feature type="compositionally biased region" description="Polar residues" evidence="11">
    <location>
        <begin position="290"/>
        <end position="304"/>
    </location>
</feature>
<feature type="compositionally biased region" description="Low complexity" evidence="11">
    <location>
        <begin position="875"/>
        <end position="895"/>
    </location>
</feature>
<dbReference type="GO" id="GO:0035556">
    <property type="term" value="P:intracellular signal transduction"/>
    <property type="evidence" value="ECO:0007669"/>
    <property type="project" value="TreeGrafter"/>
</dbReference>
<evidence type="ECO:0000313" key="14">
    <source>
        <dbReference type="Proteomes" id="UP001163846"/>
    </source>
</evidence>
<evidence type="ECO:0000256" key="1">
    <source>
        <dbReference type="ARBA" id="ARBA00012513"/>
    </source>
</evidence>
<dbReference type="AlphaFoldDB" id="A0AA38P1I5"/>
<feature type="region of interest" description="Disordered" evidence="11">
    <location>
        <begin position="672"/>
        <end position="806"/>
    </location>
</feature>
<dbReference type="EC" id="2.7.11.1" evidence="1"/>
<name>A0AA38P1I5_9AGAR</name>
<dbReference type="PANTHER" id="PTHR24346">
    <property type="entry name" value="MAP/MICROTUBULE AFFINITY-REGULATING KINASE"/>
    <property type="match status" value="1"/>
</dbReference>
<feature type="region of interest" description="Disordered" evidence="11">
    <location>
        <begin position="1158"/>
        <end position="1245"/>
    </location>
</feature>
<dbReference type="PROSITE" id="PS00107">
    <property type="entry name" value="PROTEIN_KINASE_ATP"/>
    <property type="match status" value="1"/>
</dbReference>
<comment type="caution">
    <text evidence="13">The sequence shown here is derived from an EMBL/GenBank/DDBJ whole genome shotgun (WGS) entry which is preliminary data.</text>
</comment>
<dbReference type="Gene3D" id="1.10.510.10">
    <property type="entry name" value="Transferase(Phosphotransferase) domain 1"/>
    <property type="match status" value="1"/>
</dbReference>
<dbReference type="FunFam" id="1.10.510.10:FF:000650">
    <property type="entry name" value="Serine/threonine-protein kinase ppk16"/>
    <property type="match status" value="1"/>
</dbReference>
<gene>
    <name evidence="13" type="ORF">F5878DRAFT_696555</name>
</gene>
<evidence type="ECO:0000256" key="11">
    <source>
        <dbReference type="SAM" id="MobiDB-lite"/>
    </source>
</evidence>
<feature type="compositionally biased region" description="Low complexity" evidence="11">
    <location>
        <begin position="792"/>
        <end position="803"/>
    </location>
</feature>
<feature type="compositionally biased region" description="Low complexity" evidence="11">
    <location>
        <begin position="927"/>
        <end position="937"/>
    </location>
</feature>
<feature type="region of interest" description="Disordered" evidence="11">
    <location>
        <begin position="907"/>
        <end position="1072"/>
    </location>
</feature>
<evidence type="ECO:0000256" key="8">
    <source>
        <dbReference type="ARBA" id="ARBA00047899"/>
    </source>
</evidence>
<feature type="compositionally biased region" description="Low complexity" evidence="11">
    <location>
        <begin position="613"/>
        <end position="625"/>
    </location>
</feature>
<feature type="region of interest" description="Disordered" evidence="11">
    <location>
        <begin position="290"/>
        <end position="465"/>
    </location>
</feature>
<keyword evidence="3" id="KW-0597">Phosphoprotein</keyword>
<evidence type="ECO:0000256" key="9">
    <source>
        <dbReference type="ARBA" id="ARBA00048679"/>
    </source>
</evidence>
<evidence type="ECO:0000256" key="4">
    <source>
        <dbReference type="ARBA" id="ARBA00022679"/>
    </source>
</evidence>
<feature type="compositionally biased region" description="Basic and acidic residues" evidence="11">
    <location>
        <begin position="372"/>
        <end position="381"/>
    </location>
</feature>
<dbReference type="InterPro" id="IPR011009">
    <property type="entry name" value="Kinase-like_dom_sf"/>
</dbReference>
<dbReference type="InterPro" id="IPR008271">
    <property type="entry name" value="Ser/Thr_kinase_AS"/>
</dbReference>
<dbReference type="PROSITE" id="PS50011">
    <property type="entry name" value="PROTEIN_KINASE_DOM"/>
    <property type="match status" value="1"/>
</dbReference>
<evidence type="ECO:0000256" key="5">
    <source>
        <dbReference type="ARBA" id="ARBA00022741"/>
    </source>
</evidence>
<proteinExistence type="predicted"/>